<proteinExistence type="predicted"/>
<organism evidence="1 2">
    <name type="scientific">Kingella oralis ATCC 51147</name>
    <dbReference type="NCBI Taxonomy" id="629741"/>
    <lineage>
        <taxon>Bacteria</taxon>
        <taxon>Pseudomonadati</taxon>
        <taxon>Pseudomonadota</taxon>
        <taxon>Betaproteobacteria</taxon>
        <taxon>Neisseriales</taxon>
        <taxon>Neisseriaceae</taxon>
        <taxon>Kingella</taxon>
    </lineage>
</organism>
<dbReference type="STRING" id="629741.GCWU000324_00357"/>
<accession>C4GHM4</accession>
<dbReference type="EMBL" id="ACJW02000002">
    <property type="protein sequence ID" value="EEP68461.1"/>
    <property type="molecule type" value="Genomic_DNA"/>
</dbReference>
<dbReference type="HOGENOM" id="CLU_3062444_0_0_4"/>
<dbReference type="AlphaFoldDB" id="C4GHM4"/>
<reference evidence="1" key="1">
    <citation type="submission" date="2009-04" db="EMBL/GenBank/DDBJ databases">
        <authorList>
            <person name="Weinstock G."/>
            <person name="Sodergren E."/>
            <person name="Clifton S."/>
            <person name="Fulton L."/>
            <person name="Fulton B."/>
            <person name="Courtney L."/>
            <person name="Fronick C."/>
            <person name="Harrison M."/>
            <person name="Strong C."/>
            <person name="Farmer C."/>
            <person name="Delahaunty K."/>
            <person name="Markovic C."/>
            <person name="Hall O."/>
            <person name="Minx P."/>
            <person name="Tomlinson C."/>
            <person name="Mitreva M."/>
            <person name="Nelson J."/>
            <person name="Hou S."/>
            <person name="Wollam A."/>
            <person name="Pepin K.H."/>
            <person name="Johnson M."/>
            <person name="Bhonagiri V."/>
            <person name="Nash W.E."/>
            <person name="Warren W."/>
            <person name="Chinwalla A."/>
            <person name="Mardis E.R."/>
            <person name="Wilson R.K."/>
        </authorList>
    </citation>
    <scope>NUCLEOTIDE SEQUENCE [LARGE SCALE GENOMIC DNA]</scope>
    <source>
        <strain evidence="1">ATCC 51147</strain>
    </source>
</reference>
<protein>
    <submittedName>
        <fullName evidence="1">Uncharacterized protein</fullName>
    </submittedName>
</protein>
<comment type="caution">
    <text evidence="1">The sequence shown here is derived from an EMBL/GenBank/DDBJ whole genome shotgun (WGS) entry which is preliminary data.</text>
</comment>
<evidence type="ECO:0000313" key="1">
    <source>
        <dbReference type="EMBL" id="EEP68461.1"/>
    </source>
</evidence>
<keyword evidence="2" id="KW-1185">Reference proteome</keyword>
<sequence>MQPFRQPENHTRESKTIFAKSLLPYFLPFRLPPSPRFRLPCAKHPFHFKQKAV</sequence>
<name>C4GHM4_9NEIS</name>
<gene>
    <name evidence="1" type="ORF">GCWU000324_00357</name>
</gene>
<dbReference type="Proteomes" id="UP000003009">
    <property type="component" value="Unassembled WGS sequence"/>
</dbReference>
<evidence type="ECO:0000313" key="2">
    <source>
        <dbReference type="Proteomes" id="UP000003009"/>
    </source>
</evidence>